<reference evidence="5" key="2">
    <citation type="submission" date="2023-06" db="EMBL/GenBank/DDBJ databases">
        <authorList>
            <person name="Ma L."/>
            <person name="Liu K.-W."/>
            <person name="Li Z."/>
            <person name="Hsiao Y.-Y."/>
            <person name="Qi Y."/>
            <person name="Fu T."/>
            <person name="Tang G."/>
            <person name="Zhang D."/>
            <person name="Sun W.-H."/>
            <person name="Liu D.-K."/>
            <person name="Li Y."/>
            <person name="Chen G.-Z."/>
            <person name="Liu X.-D."/>
            <person name="Liao X.-Y."/>
            <person name="Jiang Y.-T."/>
            <person name="Yu X."/>
            <person name="Hao Y."/>
            <person name="Huang J."/>
            <person name="Zhao X.-W."/>
            <person name="Ke S."/>
            <person name="Chen Y.-Y."/>
            <person name="Wu W.-L."/>
            <person name="Hsu J.-L."/>
            <person name="Lin Y.-F."/>
            <person name="Huang M.-D."/>
            <person name="Li C.-Y."/>
            <person name="Huang L."/>
            <person name="Wang Z.-W."/>
            <person name="Zhao X."/>
            <person name="Zhong W.-Y."/>
            <person name="Peng D.-H."/>
            <person name="Ahmad S."/>
            <person name="Lan S."/>
            <person name="Zhang J.-S."/>
            <person name="Tsai W.-C."/>
            <person name="Van De Peer Y."/>
            <person name="Liu Z.-J."/>
        </authorList>
    </citation>
    <scope>NUCLEOTIDE SEQUENCE</scope>
    <source>
        <strain evidence="5">CP</strain>
        <tissue evidence="5">Leaves</tissue>
    </source>
</reference>
<evidence type="ECO:0000259" key="4">
    <source>
        <dbReference type="Pfam" id="PF00152"/>
    </source>
</evidence>
<reference evidence="5" key="1">
    <citation type="journal article" date="2023" name="Nat. Commun.">
        <title>Diploid and tetraploid genomes of Acorus and the evolution of monocots.</title>
        <authorList>
            <person name="Ma L."/>
            <person name="Liu K.W."/>
            <person name="Li Z."/>
            <person name="Hsiao Y.Y."/>
            <person name="Qi Y."/>
            <person name="Fu T."/>
            <person name="Tang G.D."/>
            <person name="Zhang D."/>
            <person name="Sun W.H."/>
            <person name="Liu D.K."/>
            <person name="Li Y."/>
            <person name="Chen G.Z."/>
            <person name="Liu X.D."/>
            <person name="Liao X.Y."/>
            <person name="Jiang Y.T."/>
            <person name="Yu X."/>
            <person name="Hao Y."/>
            <person name="Huang J."/>
            <person name="Zhao X.W."/>
            <person name="Ke S."/>
            <person name="Chen Y.Y."/>
            <person name="Wu W.L."/>
            <person name="Hsu J.L."/>
            <person name="Lin Y.F."/>
            <person name="Huang M.D."/>
            <person name="Li C.Y."/>
            <person name="Huang L."/>
            <person name="Wang Z.W."/>
            <person name="Zhao X."/>
            <person name="Zhong W.Y."/>
            <person name="Peng D.H."/>
            <person name="Ahmad S."/>
            <person name="Lan S."/>
            <person name="Zhang J.S."/>
            <person name="Tsai W.C."/>
            <person name="Van de Peer Y."/>
            <person name="Liu Z.J."/>
        </authorList>
    </citation>
    <scope>NUCLEOTIDE SEQUENCE</scope>
    <source>
        <strain evidence="5">CP</strain>
    </source>
</reference>
<dbReference type="Gene3D" id="3.30.930.10">
    <property type="entry name" value="Bira Bifunctional Protein, Domain 2"/>
    <property type="match status" value="1"/>
</dbReference>
<accession>A0AAV9CZN6</accession>
<evidence type="ECO:0000256" key="2">
    <source>
        <dbReference type="ARBA" id="ARBA00022741"/>
    </source>
</evidence>
<dbReference type="EMBL" id="JAUJYO010000016">
    <property type="protein sequence ID" value="KAK1294091.1"/>
    <property type="molecule type" value="Genomic_DNA"/>
</dbReference>
<dbReference type="InterPro" id="IPR045864">
    <property type="entry name" value="aa-tRNA-synth_II/BPL/LPL"/>
</dbReference>
<dbReference type="AlphaFoldDB" id="A0AAV9CZN6"/>
<comment type="caution">
    <text evidence="5">The sequence shown here is derived from an EMBL/GenBank/DDBJ whole genome shotgun (WGS) entry which is preliminary data.</text>
</comment>
<name>A0AAV9CZN6_ACOCL</name>
<dbReference type="GO" id="GO:0005739">
    <property type="term" value="C:mitochondrion"/>
    <property type="evidence" value="ECO:0007669"/>
    <property type="project" value="TreeGrafter"/>
</dbReference>
<protein>
    <submittedName>
        <fullName evidence="5">Lysine--tRNA ligase</fullName>
    </submittedName>
</protein>
<dbReference type="GO" id="GO:0006430">
    <property type="term" value="P:lysyl-tRNA aminoacylation"/>
    <property type="evidence" value="ECO:0007669"/>
    <property type="project" value="InterPro"/>
</dbReference>
<evidence type="ECO:0000313" key="5">
    <source>
        <dbReference type="EMBL" id="KAK1294091.1"/>
    </source>
</evidence>
<dbReference type="GO" id="GO:0005524">
    <property type="term" value="F:ATP binding"/>
    <property type="evidence" value="ECO:0007669"/>
    <property type="project" value="UniProtKB-KW"/>
</dbReference>
<dbReference type="InterPro" id="IPR018149">
    <property type="entry name" value="Lys-tRNA-synth_II_C"/>
</dbReference>
<keyword evidence="6" id="KW-1185">Reference proteome</keyword>
<dbReference type="PANTHER" id="PTHR42918:SF15">
    <property type="entry name" value="LYSINE--TRNA LIGASE, CHLOROPLASTIC_MITOCHONDRIAL"/>
    <property type="match status" value="1"/>
</dbReference>
<evidence type="ECO:0000256" key="3">
    <source>
        <dbReference type="ARBA" id="ARBA00022840"/>
    </source>
</evidence>
<keyword evidence="2" id="KW-0547">Nucleotide-binding</keyword>
<dbReference type="PRINTS" id="PR00982">
    <property type="entry name" value="TRNASYNTHLYS"/>
</dbReference>
<dbReference type="PANTHER" id="PTHR42918">
    <property type="entry name" value="LYSYL-TRNA SYNTHETASE"/>
    <property type="match status" value="1"/>
</dbReference>
<proteinExistence type="predicted"/>
<dbReference type="GO" id="GO:0000049">
    <property type="term" value="F:tRNA binding"/>
    <property type="evidence" value="ECO:0007669"/>
    <property type="project" value="TreeGrafter"/>
</dbReference>
<gene>
    <name evidence="5" type="ORF">QJS10_CPA16g00577</name>
</gene>
<dbReference type="InterPro" id="IPR004364">
    <property type="entry name" value="Aa-tRNA-synt_II"/>
</dbReference>
<sequence length="62" mass="7062">MIANPEVLDVIRKRAKMISEIRKIMESLSYVEVDTPVLQEAAGGAEARPFVTYHNSLERKLF</sequence>
<evidence type="ECO:0000313" key="6">
    <source>
        <dbReference type="Proteomes" id="UP001180020"/>
    </source>
</evidence>
<dbReference type="GO" id="GO:0005829">
    <property type="term" value="C:cytosol"/>
    <property type="evidence" value="ECO:0007669"/>
    <property type="project" value="TreeGrafter"/>
</dbReference>
<dbReference type="SUPFAM" id="SSF55681">
    <property type="entry name" value="Class II aaRS and biotin synthetases"/>
    <property type="match status" value="1"/>
</dbReference>
<dbReference type="Pfam" id="PF00152">
    <property type="entry name" value="tRNA-synt_2"/>
    <property type="match status" value="1"/>
</dbReference>
<keyword evidence="3" id="KW-0067">ATP-binding</keyword>
<evidence type="ECO:0000256" key="1">
    <source>
        <dbReference type="ARBA" id="ARBA00022598"/>
    </source>
</evidence>
<dbReference type="Proteomes" id="UP001180020">
    <property type="component" value="Unassembled WGS sequence"/>
</dbReference>
<feature type="domain" description="Aminoacyl-tRNA synthetase class II (D/K/N)" evidence="4">
    <location>
        <begin position="3"/>
        <end position="62"/>
    </location>
</feature>
<dbReference type="GO" id="GO:0004824">
    <property type="term" value="F:lysine-tRNA ligase activity"/>
    <property type="evidence" value="ECO:0007669"/>
    <property type="project" value="InterPro"/>
</dbReference>
<keyword evidence="1 5" id="KW-0436">Ligase</keyword>
<organism evidence="5 6">
    <name type="scientific">Acorus calamus</name>
    <name type="common">Sweet flag</name>
    <dbReference type="NCBI Taxonomy" id="4465"/>
    <lineage>
        <taxon>Eukaryota</taxon>
        <taxon>Viridiplantae</taxon>
        <taxon>Streptophyta</taxon>
        <taxon>Embryophyta</taxon>
        <taxon>Tracheophyta</taxon>
        <taxon>Spermatophyta</taxon>
        <taxon>Magnoliopsida</taxon>
        <taxon>Liliopsida</taxon>
        <taxon>Acoraceae</taxon>
        <taxon>Acorus</taxon>
    </lineage>
</organism>